<comment type="caution">
    <text evidence="4">The sequence shown here is derived from an EMBL/GenBank/DDBJ whole genome shotgun (WGS) entry which is preliminary data.</text>
</comment>
<dbReference type="EMBL" id="PYHR01000002">
    <property type="protein sequence ID" value="PWD52380.1"/>
    <property type="molecule type" value="Genomic_DNA"/>
</dbReference>
<gene>
    <name evidence="4" type="ORF">C8046_05335</name>
</gene>
<protein>
    <submittedName>
        <fullName evidence="4">Cysteine desulfuration protein SufE</fullName>
    </submittedName>
</protein>
<feature type="compositionally biased region" description="Basic and acidic residues" evidence="2">
    <location>
        <begin position="1"/>
        <end position="17"/>
    </location>
</feature>
<dbReference type="PANTHER" id="PTHR43597:SF5">
    <property type="entry name" value="SUFE-LIKE PROTEIN 2, CHLOROPLASTIC"/>
    <property type="match status" value="1"/>
</dbReference>
<evidence type="ECO:0000256" key="2">
    <source>
        <dbReference type="SAM" id="MobiDB-lite"/>
    </source>
</evidence>
<dbReference type="InterPro" id="IPR003808">
    <property type="entry name" value="Fe-S_metab-assoc_dom"/>
</dbReference>
<dbReference type="AlphaFoldDB" id="A0A2U1ZZK2"/>
<name>A0A2U1ZZK2_9MICO</name>
<dbReference type="OrthoDB" id="9806335at2"/>
<feature type="region of interest" description="Disordered" evidence="2">
    <location>
        <begin position="1"/>
        <end position="32"/>
    </location>
</feature>
<sequence>MRDGSASGDDRPLRGTADRWGGPPRWEDGGVTDTLPPALAAIREDFLALGVADRLQLLLEFSHGLPDLPEEYAARPELLEPVPECQSPIAFFTELVEGDDGVAHVRFLASAPPGAPTSRGFAGILAEGIDGLTPEEVAAVPSDYPLTLGLAEAVSPLRLRGMTALLTRTKRQVAERVAAR</sequence>
<comment type="similarity">
    <text evidence="1">Belongs to the SufE family.</text>
</comment>
<reference evidence="4 5" key="1">
    <citation type="submission" date="2018-03" db="EMBL/GenBank/DDBJ databases">
        <title>Genome assembly of novel Miniimonas species PCH200.</title>
        <authorList>
            <person name="Thakur V."/>
            <person name="Kumar V."/>
            <person name="Singh D."/>
        </authorList>
    </citation>
    <scope>NUCLEOTIDE SEQUENCE [LARGE SCALE GENOMIC DNA]</scope>
    <source>
        <strain evidence="4 5">PCH200</strain>
    </source>
</reference>
<keyword evidence="5" id="KW-1185">Reference proteome</keyword>
<dbReference type="Gene3D" id="3.90.1010.10">
    <property type="match status" value="1"/>
</dbReference>
<organism evidence="4 5">
    <name type="scientific">Serinibacter arcticus</name>
    <dbReference type="NCBI Taxonomy" id="1655435"/>
    <lineage>
        <taxon>Bacteria</taxon>
        <taxon>Bacillati</taxon>
        <taxon>Actinomycetota</taxon>
        <taxon>Actinomycetes</taxon>
        <taxon>Micrococcales</taxon>
        <taxon>Beutenbergiaceae</taxon>
        <taxon>Serinibacter</taxon>
    </lineage>
</organism>
<dbReference type="Pfam" id="PF02657">
    <property type="entry name" value="SufE"/>
    <property type="match status" value="1"/>
</dbReference>
<dbReference type="PANTHER" id="PTHR43597">
    <property type="entry name" value="SULFUR ACCEPTOR PROTEIN CSDE"/>
    <property type="match status" value="1"/>
</dbReference>
<evidence type="ECO:0000259" key="3">
    <source>
        <dbReference type="Pfam" id="PF02657"/>
    </source>
</evidence>
<accession>A0A2U1ZZK2</accession>
<evidence type="ECO:0000313" key="4">
    <source>
        <dbReference type="EMBL" id="PWD52380.1"/>
    </source>
</evidence>
<evidence type="ECO:0000256" key="1">
    <source>
        <dbReference type="ARBA" id="ARBA00010282"/>
    </source>
</evidence>
<proteinExistence type="inferred from homology"/>
<evidence type="ECO:0000313" key="5">
    <source>
        <dbReference type="Proteomes" id="UP000245166"/>
    </source>
</evidence>
<dbReference type="Proteomes" id="UP000245166">
    <property type="component" value="Unassembled WGS sequence"/>
</dbReference>
<dbReference type="SUPFAM" id="SSF82649">
    <property type="entry name" value="SufE/NifU"/>
    <property type="match status" value="1"/>
</dbReference>
<feature type="domain" description="Fe-S metabolism associated" evidence="3">
    <location>
        <begin position="46"/>
        <end position="171"/>
    </location>
</feature>